<dbReference type="OrthoDB" id="8547757at2759"/>
<dbReference type="Ensembl" id="ENSSFOT00015025486.2">
    <property type="protein sequence ID" value="ENSSFOP00015025208.2"/>
    <property type="gene ID" value="ENSSFOG00015016232.2"/>
</dbReference>
<dbReference type="GeneTree" id="ENSGT01030000235197"/>
<protein>
    <submittedName>
        <fullName evidence="2">Si:ch73-52p7.1</fullName>
    </submittedName>
</protein>
<keyword evidence="1" id="KW-1133">Transmembrane helix</keyword>
<reference evidence="2" key="2">
    <citation type="submission" date="2025-08" db="UniProtKB">
        <authorList>
            <consortium name="Ensembl"/>
        </authorList>
    </citation>
    <scope>IDENTIFICATION</scope>
</reference>
<dbReference type="Proteomes" id="UP000694397">
    <property type="component" value="Chromosome 4"/>
</dbReference>
<proteinExistence type="predicted"/>
<keyword evidence="3" id="KW-1185">Reference proteome</keyword>
<reference evidence="2 3" key="1">
    <citation type="submission" date="2019-04" db="EMBL/GenBank/DDBJ databases">
        <authorList>
            <consortium name="Wellcome Sanger Institute Data Sharing"/>
        </authorList>
    </citation>
    <scope>NUCLEOTIDE SEQUENCE [LARGE SCALE GENOMIC DNA]</scope>
</reference>
<organism evidence="2 3">
    <name type="scientific">Scleropages formosus</name>
    <name type="common">Asian bonytongue</name>
    <name type="synonym">Osteoglossum formosum</name>
    <dbReference type="NCBI Taxonomy" id="113540"/>
    <lineage>
        <taxon>Eukaryota</taxon>
        <taxon>Metazoa</taxon>
        <taxon>Chordata</taxon>
        <taxon>Craniata</taxon>
        <taxon>Vertebrata</taxon>
        <taxon>Euteleostomi</taxon>
        <taxon>Actinopterygii</taxon>
        <taxon>Neopterygii</taxon>
        <taxon>Teleostei</taxon>
        <taxon>Osteoglossocephala</taxon>
        <taxon>Osteoglossomorpha</taxon>
        <taxon>Osteoglossiformes</taxon>
        <taxon>Osteoglossidae</taxon>
        <taxon>Scleropages</taxon>
    </lineage>
</organism>
<reference evidence="2" key="3">
    <citation type="submission" date="2025-09" db="UniProtKB">
        <authorList>
            <consortium name="Ensembl"/>
        </authorList>
    </citation>
    <scope>IDENTIFICATION</scope>
</reference>
<keyword evidence="1" id="KW-0472">Membrane</keyword>
<keyword evidence="1" id="KW-0812">Transmembrane</keyword>
<name>A0A8C9RXE9_SCLFO</name>
<sequence>ALCCRGQAVLKMCVCVCRRLAGMPVGLALLSCLLWMAAPALPRSDFRLARVTDDRLLACTCAWAPPACGPLDANICDCRERPLPASWRTDGLVHAKRLTVWYTSALGVALLLDGSEVRHLSLVKCNSSAAKTASHDYFTVQRLERLTVSYPFLRAGPSHDLVLGAPHPEESRVGVIHTSILAGKPTVKAYTVLTNVDSDGFLPFPCLRMSRLRLPEASSVFVTFLY</sequence>
<accession>A0A8C9RXE9</accession>
<dbReference type="Pfam" id="PF15137">
    <property type="entry name" value="ECPIP"/>
    <property type="match status" value="1"/>
</dbReference>
<dbReference type="InterPro" id="IPR029250">
    <property type="entry name" value="ECPIP"/>
</dbReference>
<evidence type="ECO:0000256" key="1">
    <source>
        <dbReference type="SAM" id="Phobius"/>
    </source>
</evidence>
<dbReference type="AlphaFoldDB" id="A0A8C9RXE9"/>
<evidence type="ECO:0000313" key="3">
    <source>
        <dbReference type="Proteomes" id="UP000694397"/>
    </source>
</evidence>
<feature type="transmembrane region" description="Helical" evidence="1">
    <location>
        <begin position="20"/>
        <end position="38"/>
    </location>
</feature>
<evidence type="ECO:0000313" key="2">
    <source>
        <dbReference type="Ensembl" id="ENSSFOP00015025208.2"/>
    </source>
</evidence>